<dbReference type="EMBL" id="CM043806">
    <property type="protein sequence ID" value="KAI4812356.1"/>
    <property type="molecule type" value="Genomic_DNA"/>
</dbReference>
<comment type="caution">
    <text evidence="1">The sequence shown here is derived from an EMBL/GenBank/DDBJ whole genome shotgun (WGS) entry which is preliminary data.</text>
</comment>
<sequence>MDTFFALLLLLREMNLKLLPLPAVFHPRARQQPRPPSLFPFLSFGCSDNRDDKAAASCSSREPGLTLDQPHPSPSGSLPATPQAKRLSALLQLSITDPGTVWLHQRSHAHRLWKQSGPCVRGLEVWHSLAQKAKRPSGSESPQRNSTSDLDNVPEEVVAHSSRQELSRKHSDDVFTVIENGNEHYLQPERSPDDLPLEQIHLQQDVLKLNTYVALFSFTPQDSHDLEMRLVY</sequence>
<proteinExistence type="predicted"/>
<name>A0ACB9WGP9_CHAAC</name>
<organism evidence="1 2">
    <name type="scientific">Chaenocephalus aceratus</name>
    <name type="common">Blackfin icefish</name>
    <name type="synonym">Chaenichthys aceratus</name>
    <dbReference type="NCBI Taxonomy" id="36190"/>
    <lineage>
        <taxon>Eukaryota</taxon>
        <taxon>Metazoa</taxon>
        <taxon>Chordata</taxon>
        <taxon>Craniata</taxon>
        <taxon>Vertebrata</taxon>
        <taxon>Euteleostomi</taxon>
        <taxon>Actinopterygii</taxon>
        <taxon>Neopterygii</taxon>
        <taxon>Teleostei</taxon>
        <taxon>Neoteleostei</taxon>
        <taxon>Acanthomorphata</taxon>
        <taxon>Eupercaria</taxon>
        <taxon>Perciformes</taxon>
        <taxon>Notothenioidei</taxon>
        <taxon>Channichthyidae</taxon>
        <taxon>Chaenocephalus</taxon>
    </lineage>
</organism>
<accession>A0ACB9WGP9</accession>
<gene>
    <name evidence="1" type="ORF">KUCAC02_023754</name>
</gene>
<reference evidence="1" key="1">
    <citation type="submission" date="2022-05" db="EMBL/GenBank/DDBJ databases">
        <title>Chromosome-level genome of Chaenocephalus aceratus.</title>
        <authorList>
            <person name="Park H."/>
        </authorList>
    </citation>
    <scope>NUCLEOTIDE SEQUENCE</scope>
    <source>
        <strain evidence="1">KU_202001</strain>
    </source>
</reference>
<keyword evidence="2" id="KW-1185">Reference proteome</keyword>
<evidence type="ECO:0000313" key="1">
    <source>
        <dbReference type="EMBL" id="KAI4812356.1"/>
    </source>
</evidence>
<dbReference type="Proteomes" id="UP001057452">
    <property type="component" value="Chromosome 22"/>
</dbReference>
<evidence type="ECO:0000313" key="2">
    <source>
        <dbReference type="Proteomes" id="UP001057452"/>
    </source>
</evidence>
<protein>
    <submittedName>
        <fullName evidence="1">Uncharacterized protein</fullName>
    </submittedName>
</protein>